<gene>
    <name evidence="3" type="ORF">Tco_1113256</name>
</gene>
<feature type="region of interest" description="Disordered" evidence="2">
    <location>
        <begin position="450"/>
        <end position="485"/>
    </location>
</feature>
<proteinExistence type="predicted"/>
<keyword evidence="1" id="KW-0175">Coiled coil</keyword>
<reference evidence="3" key="1">
    <citation type="journal article" date="2022" name="Int. J. Mol. Sci.">
        <title>Draft Genome of Tanacetum Coccineum: Genomic Comparison of Closely Related Tanacetum-Family Plants.</title>
        <authorList>
            <person name="Yamashiro T."/>
            <person name="Shiraishi A."/>
            <person name="Nakayama K."/>
            <person name="Satake H."/>
        </authorList>
    </citation>
    <scope>NUCLEOTIDE SEQUENCE</scope>
</reference>
<sequence>MDGNKGSAPDAEESLAIERRKARTISWRVSTEDANQKFLRVFEYDVKGSTASSSSTQGILLESKDRKGIKIVGGEMLGTLGIKIKTMGGDLVTGEFKVGDLDGGCQLLEIQAYTQALKKVEAQLVAHQQNQLWYEEKIRFMKIDLDDKTDMSARDKVGLGYGDQMNKGVLSYENEVFGSLFNSRSSDIEDSPVNDRYAEGNDAALVKGRQYDLLYSLYEVFCEQKDLDHGDLKNVSVPLDHFPINALTSKVLSFMVKKGKNFSGNVTPLFDSMLVQPTEDEGEASERPSESQPIPSPPHLSKDQPESQPDPSPRPSPLIPILDSNPEGSGGNNGGQSSSDRSLSRNEDGLTLQSIYDLCVFLCKQVTIQAKEIKDLKAQIKKLKKKTKPVITHHKAWMKSVSMRKTAKSKPTAHKDQAFDDLDDFDAMDYMETEDAHNEKGVSIEDQVSTVKPDEGTNKPKVSTDKIDEGTAELKNRNSDENATPIVFGDDETIAEFLVSMSQNKAKQKGVKIKDAEDSDRPRPISTRLVLTLKPLPKIDPKDKGKKVLKEEAKSDAESEGVNEAERKFAQLANDEEIARKVQEEWETEEKNKKLAEEEATKVALIRDYDDIQARIEADSILAARASRRERESSLLNEKENDELRLCLTIATDEDKEVDYEILDKKYPIIEWKTEYLITKPQFDETKRLVEINLNVRRYKLVMDRYQDEIPGGFNRVLWGDLMIMFNPSDEDKFWKSQQDWNVVSWKLHSSSRVHTLMTEAGLVIHMLVEKKYPLRKKVLLKMLKLKLESKEDSTMELELIRFVKKLVTELEPENSNGDEEDL</sequence>
<feature type="compositionally biased region" description="Pro residues" evidence="2">
    <location>
        <begin position="308"/>
        <end position="318"/>
    </location>
</feature>
<accession>A0ABQ5IRN1</accession>
<feature type="compositionally biased region" description="Basic and acidic residues" evidence="2">
    <location>
        <begin position="542"/>
        <end position="557"/>
    </location>
</feature>
<evidence type="ECO:0000313" key="3">
    <source>
        <dbReference type="EMBL" id="GJU02918.1"/>
    </source>
</evidence>
<dbReference type="EMBL" id="BQNB010021104">
    <property type="protein sequence ID" value="GJU02918.1"/>
    <property type="molecule type" value="Genomic_DNA"/>
</dbReference>
<feature type="coiled-coil region" evidence="1">
    <location>
        <begin position="579"/>
        <end position="615"/>
    </location>
</feature>
<evidence type="ECO:0000256" key="2">
    <source>
        <dbReference type="SAM" id="MobiDB-lite"/>
    </source>
</evidence>
<evidence type="ECO:0000256" key="1">
    <source>
        <dbReference type="SAM" id="Coils"/>
    </source>
</evidence>
<comment type="caution">
    <text evidence="3">The sequence shown here is derived from an EMBL/GenBank/DDBJ whole genome shotgun (WGS) entry which is preliminary data.</text>
</comment>
<name>A0ABQ5IRN1_9ASTR</name>
<reference evidence="3" key="2">
    <citation type="submission" date="2022-01" db="EMBL/GenBank/DDBJ databases">
        <authorList>
            <person name="Yamashiro T."/>
            <person name="Shiraishi A."/>
            <person name="Satake H."/>
            <person name="Nakayama K."/>
        </authorList>
    </citation>
    <scope>NUCLEOTIDE SEQUENCE</scope>
</reference>
<keyword evidence="4" id="KW-1185">Reference proteome</keyword>
<feature type="region of interest" description="Disordered" evidence="2">
    <location>
        <begin position="542"/>
        <end position="564"/>
    </location>
</feature>
<feature type="region of interest" description="Disordered" evidence="2">
    <location>
        <begin position="277"/>
        <end position="345"/>
    </location>
</feature>
<feature type="compositionally biased region" description="Basic and acidic residues" evidence="2">
    <location>
        <begin position="452"/>
        <end position="480"/>
    </location>
</feature>
<dbReference type="Proteomes" id="UP001151760">
    <property type="component" value="Unassembled WGS sequence"/>
</dbReference>
<evidence type="ECO:0000313" key="4">
    <source>
        <dbReference type="Proteomes" id="UP001151760"/>
    </source>
</evidence>
<organism evidence="3 4">
    <name type="scientific">Tanacetum coccineum</name>
    <dbReference type="NCBI Taxonomy" id="301880"/>
    <lineage>
        <taxon>Eukaryota</taxon>
        <taxon>Viridiplantae</taxon>
        <taxon>Streptophyta</taxon>
        <taxon>Embryophyta</taxon>
        <taxon>Tracheophyta</taxon>
        <taxon>Spermatophyta</taxon>
        <taxon>Magnoliopsida</taxon>
        <taxon>eudicotyledons</taxon>
        <taxon>Gunneridae</taxon>
        <taxon>Pentapetalae</taxon>
        <taxon>asterids</taxon>
        <taxon>campanulids</taxon>
        <taxon>Asterales</taxon>
        <taxon>Asteraceae</taxon>
        <taxon>Asteroideae</taxon>
        <taxon>Anthemideae</taxon>
        <taxon>Anthemidinae</taxon>
        <taxon>Tanacetum</taxon>
    </lineage>
</organism>
<protein>
    <submittedName>
        <fullName evidence="3">Uncharacterized protein</fullName>
    </submittedName>
</protein>